<dbReference type="InterPro" id="IPR013221">
    <property type="entry name" value="Mur_ligase_cen"/>
</dbReference>
<feature type="binding site" evidence="10">
    <location>
        <begin position="96"/>
        <end position="102"/>
    </location>
    <ligand>
        <name>ATP</name>
        <dbReference type="ChEBI" id="CHEBI:30616"/>
    </ligand>
</feature>
<comment type="similarity">
    <text evidence="10">Belongs to the MurCDEF family. MurF subfamily.</text>
</comment>
<keyword evidence="8 10" id="KW-0131">Cell cycle</keyword>
<dbReference type="EC" id="6.3.2.10" evidence="10 11"/>
<dbReference type="InterPro" id="IPR005863">
    <property type="entry name" value="UDP-N-AcMur_synth"/>
</dbReference>
<name>A0ABY3YRA8_9FLAO</name>
<dbReference type="InterPro" id="IPR000713">
    <property type="entry name" value="Mur_ligase_N"/>
</dbReference>
<dbReference type="Proteomes" id="UP000829476">
    <property type="component" value="Chromosome"/>
</dbReference>
<evidence type="ECO:0000256" key="4">
    <source>
        <dbReference type="ARBA" id="ARBA00022741"/>
    </source>
</evidence>
<dbReference type="RefSeq" id="WP_242938662.1">
    <property type="nucleotide sequence ID" value="NZ_CP094326.1"/>
</dbReference>
<dbReference type="InterPro" id="IPR004101">
    <property type="entry name" value="Mur_ligase_C"/>
</dbReference>
<dbReference type="InterPro" id="IPR035911">
    <property type="entry name" value="MurE/MurF_N"/>
</dbReference>
<keyword evidence="4 10" id="KW-0547">Nucleotide-binding</keyword>
<comment type="subcellular location">
    <subcellularLocation>
        <location evidence="10 11">Cytoplasm</location>
    </subcellularLocation>
</comment>
<dbReference type="Pfam" id="PF08245">
    <property type="entry name" value="Mur_ligase_M"/>
    <property type="match status" value="1"/>
</dbReference>
<keyword evidence="1 10" id="KW-0963">Cytoplasm</keyword>
<evidence type="ECO:0000313" key="16">
    <source>
        <dbReference type="Proteomes" id="UP000829476"/>
    </source>
</evidence>
<comment type="function">
    <text evidence="10 11">Involved in cell wall formation. Catalyzes the final step in the synthesis of UDP-N-acetylmuramoyl-pentapeptide, the precursor of murein.</text>
</comment>
<keyword evidence="5 10" id="KW-0067">ATP-binding</keyword>
<keyword evidence="2 10" id="KW-0436">Ligase</keyword>
<evidence type="ECO:0000256" key="6">
    <source>
        <dbReference type="ARBA" id="ARBA00022960"/>
    </source>
</evidence>
<dbReference type="GO" id="GO:0016874">
    <property type="term" value="F:ligase activity"/>
    <property type="evidence" value="ECO:0007669"/>
    <property type="project" value="UniProtKB-KW"/>
</dbReference>
<evidence type="ECO:0000256" key="10">
    <source>
        <dbReference type="HAMAP-Rule" id="MF_02019"/>
    </source>
</evidence>
<feature type="domain" description="Mur ligase C-terminal" evidence="13">
    <location>
        <begin position="298"/>
        <end position="411"/>
    </location>
</feature>
<evidence type="ECO:0000259" key="14">
    <source>
        <dbReference type="Pfam" id="PF08245"/>
    </source>
</evidence>
<dbReference type="InterPro" id="IPR051046">
    <property type="entry name" value="MurCDEF_CellWall_CoF430Synth"/>
</dbReference>
<dbReference type="Gene3D" id="3.40.1190.10">
    <property type="entry name" value="Mur-like, catalytic domain"/>
    <property type="match status" value="1"/>
</dbReference>
<keyword evidence="6 10" id="KW-0133">Cell shape</keyword>
<evidence type="ECO:0000256" key="8">
    <source>
        <dbReference type="ARBA" id="ARBA00023306"/>
    </source>
</evidence>
<evidence type="ECO:0000256" key="1">
    <source>
        <dbReference type="ARBA" id="ARBA00022490"/>
    </source>
</evidence>
<evidence type="ECO:0000256" key="2">
    <source>
        <dbReference type="ARBA" id="ARBA00022598"/>
    </source>
</evidence>
<proteinExistence type="inferred from homology"/>
<dbReference type="Gene3D" id="3.90.190.20">
    <property type="entry name" value="Mur ligase, C-terminal domain"/>
    <property type="match status" value="1"/>
</dbReference>
<dbReference type="Pfam" id="PF02875">
    <property type="entry name" value="Mur_ligase_C"/>
    <property type="match status" value="1"/>
</dbReference>
<comment type="pathway">
    <text evidence="10 11">Cell wall biogenesis; peptidoglycan biosynthesis.</text>
</comment>
<evidence type="ECO:0000256" key="9">
    <source>
        <dbReference type="ARBA" id="ARBA00023316"/>
    </source>
</evidence>
<keyword evidence="16" id="KW-1185">Reference proteome</keyword>
<protein>
    <recommendedName>
        <fullName evidence="10 11">UDP-N-acetylmuramoyl-tripeptide--D-alanyl-D-alanine ligase</fullName>
        <ecNumber evidence="10 11">6.3.2.10</ecNumber>
    </recommendedName>
    <alternativeName>
        <fullName evidence="10">D-alanyl-D-alanine-adding enzyme</fullName>
    </alternativeName>
</protein>
<dbReference type="InterPro" id="IPR036565">
    <property type="entry name" value="Mur-like_cat_sf"/>
</dbReference>
<keyword evidence="9 10" id="KW-0961">Cell wall biogenesis/degradation</keyword>
<dbReference type="SUPFAM" id="SSF53623">
    <property type="entry name" value="MurD-like peptide ligases, catalytic domain"/>
    <property type="match status" value="1"/>
</dbReference>
<dbReference type="PANTHER" id="PTHR43024">
    <property type="entry name" value="UDP-N-ACETYLMURAMOYL-TRIPEPTIDE--D-ALANYL-D-ALANINE LIGASE"/>
    <property type="match status" value="1"/>
</dbReference>
<evidence type="ECO:0000313" key="15">
    <source>
        <dbReference type="EMBL" id="UNZ00295.1"/>
    </source>
</evidence>
<accession>A0ABY3YRA8</accession>
<evidence type="ECO:0000256" key="5">
    <source>
        <dbReference type="ARBA" id="ARBA00022840"/>
    </source>
</evidence>
<evidence type="ECO:0000259" key="13">
    <source>
        <dbReference type="Pfam" id="PF02875"/>
    </source>
</evidence>
<comment type="catalytic activity">
    <reaction evidence="10 11">
        <text>D-alanyl-D-alanine + UDP-N-acetyl-alpha-D-muramoyl-L-alanyl-gamma-D-glutamyl-meso-2,6-diaminopimelate + ATP = UDP-N-acetyl-alpha-D-muramoyl-L-alanyl-gamma-D-glutamyl-meso-2,6-diaminopimeloyl-D-alanyl-D-alanine + ADP + phosphate + H(+)</text>
        <dbReference type="Rhea" id="RHEA:28374"/>
        <dbReference type="ChEBI" id="CHEBI:15378"/>
        <dbReference type="ChEBI" id="CHEBI:30616"/>
        <dbReference type="ChEBI" id="CHEBI:43474"/>
        <dbReference type="ChEBI" id="CHEBI:57822"/>
        <dbReference type="ChEBI" id="CHEBI:61386"/>
        <dbReference type="ChEBI" id="CHEBI:83905"/>
        <dbReference type="ChEBI" id="CHEBI:456216"/>
        <dbReference type="EC" id="6.3.2.10"/>
    </reaction>
</comment>
<keyword evidence="3 10" id="KW-0132">Cell division</keyword>
<organism evidence="15 16">
    <name type="scientific">Zhouia spongiae</name>
    <dbReference type="NCBI Taxonomy" id="2202721"/>
    <lineage>
        <taxon>Bacteria</taxon>
        <taxon>Pseudomonadati</taxon>
        <taxon>Bacteroidota</taxon>
        <taxon>Flavobacteriia</taxon>
        <taxon>Flavobacteriales</taxon>
        <taxon>Flavobacteriaceae</taxon>
        <taxon>Zhouia</taxon>
    </lineage>
</organism>
<keyword evidence="7 10" id="KW-0573">Peptidoglycan synthesis</keyword>
<dbReference type="InterPro" id="IPR036615">
    <property type="entry name" value="Mur_ligase_C_dom_sf"/>
</dbReference>
<dbReference type="EMBL" id="CP094326">
    <property type="protein sequence ID" value="UNZ00295.1"/>
    <property type="molecule type" value="Genomic_DNA"/>
</dbReference>
<dbReference type="SUPFAM" id="SSF53244">
    <property type="entry name" value="MurD-like peptide ligases, peptide-binding domain"/>
    <property type="match status" value="1"/>
</dbReference>
<dbReference type="NCBIfam" id="TIGR01143">
    <property type="entry name" value="murF"/>
    <property type="match status" value="1"/>
</dbReference>
<evidence type="ECO:0000256" key="7">
    <source>
        <dbReference type="ARBA" id="ARBA00022984"/>
    </source>
</evidence>
<evidence type="ECO:0000259" key="12">
    <source>
        <dbReference type="Pfam" id="PF01225"/>
    </source>
</evidence>
<feature type="domain" description="Mur ligase central" evidence="14">
    <location>
        <begin position="95"/>
        <end position="274"/>
    </location>
</feature>
<reference evidence="15 16" key="1">
    <citation type="journal article" date="2018" name="Int. J. Syst. Evol. Microbiol.">
        <title>Zhouia spongiae sp. nov., isolated from a marine sponge.</title>
        <authorList>
            <person name="Zhuang L."/>
            <person name="Lin B."/>
            <person name="Qin F."/>
            <person name="Luo L."/>
        </authorList>
    </citation>
    <scope>NUCLEOTIDE SEQUENCE [LARGE SCALE GENOMIC DNA]</scope>
    <source>
        <strain evidence="15 16">HN-Y44</strain>
    </source>
</reference>
<gene>
    <name evidence="10" type="primary">murF</name>
    <name evidence="15" type="ORF">MQE36_08135</name>
</gene>
<dbReference type="SUPFAM" id="SSF63418">
    <property type="entry name" value="MurE/MurF N-terminal domain"/>
    <property type="match status" value="1"/>
</dbReference>
<evidence type="ECO:0000256" key="3">
    <source>
        <dbReference type="ARBA" id="ARBA00022618"/>
    </source>
</evidence>
<dbReference type="PANTHER" id="PTHR43024:SF1">
    <property type="entry name" value="UDP-N-ACETYLMURAMOYL-TRIPEPTIDE--D-ALANYL-D-ALANINE LIGASE"/>
    <property type="match status" value="1"/>
</dbReference>
<dbReference type="Gene3D" id="3.40.1390.10">
    <property type="entry name" value="MurE/MurF, N-terminal domain"/>
    <property type="match status" value="1"/>
</dbReference>
<dbReference type="HAMAP" id="MF_02019">
    <property type="entry name" value="MurF"/>
    <property type="match status" value="1"/>
</dbReference>
<dbReference type="Pfam" id="PF01225">
    <property type="entry name" value="Mur_ligase"/>
    <property type="match status" value="1"/>
</dbReference>
<sequence length="423" mass="46869">MKTEDLYNVFLNCNKVCTDTRKIEEGDLFFALKGDHFDGNAYAEEALKKGAGYAVIDNPQYSVKNTILVGNVLHTLQQLANYHRKQLTIPVVALTGSNGKTTTKELFNAVLSQKYNTTATIGNLNNHIGVPLTLLSMNKDTELGIVEMGANHLEEIGFLCNIAEPDYGYITNFGKAHLEGFGGMEGVIKGKSELYNYLISGNKTIFYNANDSKQSDLLKSYQNTYSFGDTSNCDVIISLTSHNPFVSVDFEKLQIQTNLIGKYNFPNIAAAITIGTYFKIAPEAIQKALASYTPSNNRSQIIRKGNNKVVLDAYNANPSSMSLALESFSQMDDKNKIAILGDMFELGHESATEHQHIAELALKKKLQGLYLVGNNFFSTNSSSKKFKTFEDLKEYLMANKPENSSILIKGSRGMALERILEFL</sequence>
<feature type="domain" description="Mur ligase N-terminal catalytic" evidence="12">
    <location>
        <begin position="16"/>
        <end position="65"/>
    </location>
</feature>
<evidence type="ECO:0000256" key="11">
    <source>
        <dbReference type="RuleBase" id="RU004136"/>
    </source>
</evidence>